<dbReference type="GO" id="GO:0015093">
    <property type="term" value="F:ferrous iron transmembrane transporter activity"/>
    <property type="evidence" value="ECO:0007669"/>
    <property type="project" value="InterPro"/>
</dbReference>
<dbReference type="RefSeq" id="WP_129223384.1">
    <property type="nucleotide sequence ID" value="NZ_SDOZ01000002.1"/>
</dbReference>
<dbReference type="PANTHER" id="PTHR43185:SF1">
    <property type="entry name" value="FE(2+) TRANSPORTER FEOB"/>
    <property type="match status" value="1"/>
</dbReference>
<keyword evidence="2" id="KW-1133">Transmembrane helix</keyword>
<feature type="transmembrane region" description="Helical" evidence="2">
    <location>
        <begin position="342"/>
        <end position="364"/>
    </location>
</feature>
<dbReference type="EMBL" id="SDOZ01000002">
    <property type="protein sequence ID" value="RXZ61072.1"/>
    <property type="molecule type" value="Genomic_DNA"/>
</dbReference>
<feature type="transmembrane region" description="Helical" evidence="2">
    <location>
        <begin position="194"/>
        <end position="216"/>
    </location>
</feature>
<feature type="transmembrane region" description="Helical" evidence="2">
    <location>
        <begin position="427"/>
        <end position="446"/>
    </location>
</feature>
<dbReference type="InterPro" id="IPR011640">
    <property type="entry name" value="Fe2_transport_prot_B_C"/>
</dbReference>
<evidence type="ECO:0000313" key="5">
    <source>
        <dbReference type="Proteomes" id="UP000291269"/>
    </source>
</evidence>
<accession>A0A4Q2KC51</accession>
<dbReference type="Pfam" id="PF02421">
    <property type="entry name" value="FeoB_N"/>
    <property type="match status" value="1"/>
</dbReference>
<keyword evidence="5" id="KW-1185">Reference proteome</keyword>
<dbReference type="CDD" id="cd01879">
    <property type="entry name" value="FeoB"/>
    <property type="match status" value="1"/>
</dbReference>
<dbReference type="PANTHER" id="PTHR43185">
    <property type="entry name" value="FERROUS IRON TRANSPORT PROTEIN B"/>
    <property type="match status" value="1"/>
</dbReference>
<name>A0A4Q2KC51_9FIRM</name>
<feature type="transmembrane region" description="Helical" evidence="2">
    <location>
        <begin position="552"/>
        <end position="570"/>
    </location>
</feature>
<feature type="transmembrane region" description="Helical" evidence="2">
    <location>
        <begin position="576"/>
        <end position="593"/>
    </location>
</feature>
<keyword evidence="2" id="KW-0812">Transmembrane</keyword>
<dbReference type="Proteomes" id="UP000291269">
    <property type="component" value="Unassembled WGS sequence"/>
</dbReference>
<dbReference type="Gene3D" id="3.40.50.300">
    <property type="entry name" value="P-loop containing nucleotide triphosphate hydrolases"/>
    <property type="match status" value="1"/>
</dbReference>
<evidence type="ECO:0000259" key="3">
    <source>
        <dbReference type="PROSITE" id="PS51711"/>
    </source>
</evidence>
<comment type="caution">
    <text evidence="4">The sequence shown here is derived from an EMBL/GenBank/DDBJ whole genome shotgun (WGS) entry which is preliminary data.</text>
</comment>
<reference evidence="4 5" key="1">
    <citation type="journal article" date="2019" name="Gut">
        <title>Antibiotics-induced monodominance of a novel gut bacterial order.</title>
        <authorList>
            <person name="Hildebrand F."/>
            <person name="Moitinho-Silva L."/>
            <person name="Blasche S."/>
            <person name="Jahn M.T."/>
            <person name="Gossmann T.I."/>
            <person name="Heuerta-Cepas J."/>
            <person name="Hercog R."/>
            <person name="Luetge M."/>
            <person name="Bahram M."/>
            <person name="Pryszlak A."/>
            <person name="Alves R.J."/>
            <person name="Waszak S.M."/>
            <person name="Zhu A."/>
            <person name="Ye L."/>
            <person name="Costea P.I."/>
            <person name="Aalvink S."/>
            <person name="Belzer C."/>
            <person name="Forslund S.K."/>
            <person name="Sunagawa S."/>
            <person name="Hentschel U."/>
            <person name="Merten C."/>
            <person name="Patil K.R."/>
            <person name="Benes V."/>
            <person name="Bork P."/>
        </authorList>
    </citation>
    <scope>NUCLEOTIDE SEQUENCE [LARGE SCALE GENOMIC DNA]</scope>
    <source>
        <strain evidence="4 5">HDS1380</strain>
    </source>
</reference>
<dbReference type="InterPro" id="IPR027417">
    <property type="entry name" value="P-loop_NTPase"/>
</dbReference>
<protein>
    <submittedName>
        <fullName evidence="4">Ferrous iron transporter B</fullName>
    </submittedName>
</protein>
<feature type="transmembrane region" description="Helical" evidence="2">
    <location>
        <begin position="261"/>
        <end position="286"/>
    </location>
</feature>
<dbReference type="OrthoDB" id="9809127at2"/>
<proteinExistence type="predicted"/>
<dbReference type="InterPro" id="IPR050860">
    <property type="entry name" value="FeoB_GTPase"/>
</dbReference>
<feature type="compositionally biased region" description="Basic residues" evidence="1">
    <location>
        <begin position="601"/>
        <end position="612"/>
    </location>
</feature>
<evidence type="ECO:0000256" key="2">
    <source>
        <dbReference type="SAM" id="Phobius"/>
    </source>
</evidence>
<dbReference type="SUPFAM" id="SSF52540">
    <property type="entry name" value="P-loop containing nucleoside triphosphate hydrolases"/>
    <property type="match status" value="1"/>
</dbReference>
<evidence type="ECO:0000313" key="4">
    <source>
        <dbReference type="EMBL" id="RXZ61072.1"/>
    </source>
</evidence>
<dbReference type="GO" id="GO:0005525">
    <property type="term" value="F:GTP binding"/>
    <property type="evidence" value="ECO:0007669"/>
    <property type="project" value="InterPro"/>
</dbReference>
<dbReference type="GO" id="GO:0005886">
    <property type="term" value="C:plasma membrane"/>
    <property type="evidence" value="ECO:0007669"/>
    <property type="project" value="TreeGrafter"/>
</dbReference>
<dbReference type="Pfam" id="PF07670">
    <property type="entry name" value="Gate"/>
    <property type="match status" value="2"/>
</dbReference>
<keyword evidence="2" id="KW-0472">Membrane</keyword>
<feature type="transmembrane region" description="Helical" evidence="2">
    <location>
        <begin position="370"/>
        <end position="391"/>
    </location>
</feature>
<organism evidence="4 5">
    <name type="scientific">Candidatus Borkfalkia ceftriaxoniphila</name>
    <dbReference type="NCBI Taxonomy" id="2508949"/>
    <lineage>
        <taxon>Bacteria</taxon>
        <taxon>Bacillati</taxon>
        <taxon>Bacillota</taxon>
        <taxon>Clostridia</taxon>
        <taxon>Christensenellales</taxon>
        <taxon>Christensenellaceae</taxon>
        <taxon>Candidatus Borkfalkia</taxon>
    </lineage>
</organism>
<feature type="transmembrane region" description="Helical" evidence="2">
    <location>
        <begin position="306"/>
        <end position="330"/>
    </location>
</feature>
<feature type="transmembrane region" description="Helical" evidence="2">
    <location>
        <begin position="518"/>
        <end position="540"/>
    </location>
</feature>
<dbReference type="Pfam" id="PF07664">
    <property type="entry name" value="FeoB_C"/>
    <property type="match status" value="1"/>
</dbReference>
<gene>
    <name evidence="4" type="ORF">ESZ91_01445</name>
</gene>
<feature type="domain" description="FeoB-type G" evidence="3">
    <location>
        <begin position="1"/>
        <end position="162"/>
    </location>
</feature>
<feature type="region of interest" description="Disordered" evidence="1">
    <location>
        <begin position="601"/>
        <end position="620"/>
    </location>
</feature>
<dbReference type="PROSITE" id="PS51711">
    <property type="entry name" value="G_FEOB"/>
    <property type="match status" value="1"/>
</dbReference>
<sequence>MRIILAGNPNCGKTTLFNALTRSNAKTGNWHGVTVGERCKKTRIAGQEATVCDLPGIYSLLTHSLEERVSKRAIEEEEYDLVVAVADAVTLTRSIKLPLEIAARGKKTILVVTMADLLKKRGGYLDAEKLSARLGIPVVTADARSKRDIRRLQQKIAETCGKETPAFSPVREEEALEGVYSAGSEKSGIADFVLYNPVTAYALFALIMLSVFFLAFGNHMPGVFLKDKTEYLIGDVLGGGAVSLLERVGAHPAILSLVKDALFGGAAMLLSFVPQIVIVQAALIVLEESGYLASLAFMTDGIFSKVGLSGRAAFSILMGFGCSAAAILTTRGLEDKKIQKRTVLILPYISCSAKMPVYLTLISAFFTHKFRALCAIYFAGVLFSLFAALLLKKIYGGETEFVLEIPHLQPPRLSLLLKSLLFYVKQFIMKIATVVTAFLIVMWFLLSFDFTFHFVGQGSETCILRYLCEGLKFLFYPMGIFDWRVALSAVSGLVAKESVAGMLGMFYGTDLSAAMTPAAALAFIVFIMTCSPCVSAIAATAREFGKRAAIKYALAQTGIAFLAAYLTYFMLAYGTFAVWLVPVVAVAVLFFTGRKKRGKKRKKLEKIHGKRKTNSENLHG</sequence>
<dbReference type="AlphaFoldDB" id="A0A4Q2KC51"/>
<evidence type="ECO:0000256" key="1">
    <source>
        <dbReference type="SAM" id="MobiDB-lite"/>
    </source>
</evidence>
<dbReference type="InterPro" id="IPR030389">
    <property type="entry name" value="G_FEOB_dom"/>
</dbReference>
<dbReference type="InterPro" id="IPR011642">
    <property type="entry name" value="Gate_dom"/>
</dbReference>